<keyword evidence="1" id="KW-0472">Membrane</keyword>
<feature type="transmembrane region" description="Helical" evidence="1">
    <location>
        <begin position="28"/>
        <end position="48"/>
    </location>
</feature>
<dbReference type="EMBL" id="JAACXV010008858">
    <property type="protein sequence ID" value="KAF7275890.1"/>
    <property type="molecule type" value="Genomic_DNA"/>
</dbReference>
<keyword evidence="1" id="KW-1133">Transmembrane helix</keyword>
<name>A0A834ID54_RHYFE</name>
<organism evidence="2 3">
    <name type="scientific">Rhynchophorus ferrugineus</name>
    <name type="common">Red palm weevil</name>
    <name type="synonym">Curculio ferrugineus</name>
    <dbReference type="NCBI Taxonomy" id="354439"/>
    <lineage>
        <taxon>Eukaryota</taxon>
        <taxon>Metazoa</taxon>
        <taxon>Ecdysozoa</taxon>
        <taxon>Arthropoda</taxon>
        <taxon>Hexapoda</taxon>
        <taxon>Insecta</taxon>
        <taxon>Pterygota</taxon>
        <taxon>Neoptera</taxon>
        <taxon>Endopterygota</taxon>
        <taxon>Coleoptera</taxon>
        <taxon>Polyphaga</taxon>
        <taxon>Cucujiformia</taxon>
        <taxon>Curculionidae</taxon>
        <taxon>Dryophthorinae</taxon>
        <taxon>Rhynchophorus</taxon>
    </lineage>
</organism>
<comment type="caution">
    <text evidence="2">The sequence shown here is derived from an EMBL/GenBank/DDBJ whole genome shotgun (WGS) entry which is preliminary data.</text>
</comment>
<sequence>MIHNYTCSSVFDKRKTHKKKTKERERRIGISLILNHLLNCCFFINVFWQQHLHSTSFNKIKTQKEQNETNERLNNRDAVAQDSVLAYGGPKTIKKQTRITRDTIVDLLLHLTFAQEARFHANAVTIVELVGPWCEVRLRWSGTEKETRRRTDENRGTTWQS</sequence>
<protein>
    <submittedName>
        <fullName evidence="2">Uncharacterized protein</fullName>
    </submittedName>
</protein>
<proteinExistence type="predicted"/>
<evidence type="ECO:0000313" key="2">
    <source>
        <dbReference type="EMBL" id="KAF7275890.1"/>
    </source>
</evidence>
<gene>
    <name evidence="2" type="ORF">GWI33_011170</name>
</gene>
<dbReference type="AlphaFoldDB" id="A0A834ID54"/>
<keyword evidence="1" id="KW-0812">Transmembrane</keyword>
<reference evidence="2" key="1">
    <citation type="submission" date="2020-08" db="EMBL/GenBank/DDBJ databases">
        <title>Genome sequencing and assembly of the red palm weevil Rhynchophorus ferrugineus.</title>
        <authorList>
            <person name="Dias G.B."/>
            <person name="Bergman C.M."/>
            <person name="Manee M."/>
        </authorList>
    </citation>
    <scope>NUCLEOTIDE SEQUENCE</scope>
    <source>
        <strain evidence="2">AA-2017</strain>
        <tissue evidence="2">Whole larva</tissue>
    </source>
</reference>
<evidence type="ECO:0000313" key="3">
    <source>
        <dbReference type="Proteomes" id="UP000625711"/>
    </source>
</evidence>
<keyword evidence="3" id="KW-1185">Reference proteome</keyword>
<accession>A0A834ID54</accession>
<evidence type="ECO:0000256" key="1">
    <source>
        <dbReference type="SAM" id="Phobius"/>
    </source>
</evidence>
<dbReference type="Proteomes" id="UP000625711">
    <property type="component" value="Unassembled WGS sequence"/>
</dbReference>